<name>A0AA96C7R2_9GEMI</name>
<accession>A0AA96C7R2</accession>
<feature type="region of interest" description="Disordered" evidence="1">
    <location>
        <begin position="106"/>
        <end position="151"/>
    </location>
</feature>
<reference evidence="2" key="1">
    <citation type="submission" date="2023-08" db="EMBL/GenBank/DDBJ databases">
        <authorList>
            <person name="Kim D."/>
            <person name="Kwon J.A."/>
            <person name="Kim S.E."/>
            <person name="Igori D."/>
            <person name="Nie H."/>
            <person name="Moon J.S."/>
            <person name="Kim S.H."/>
        </authorList>
    </citation>
    <scope>NUCLEOTIDE SEQUENCE</scope>
    <source>
        <strain evidence="2">SK</strain>
    </source>
</reference>
<evidence type="ECO:0000256" key="1">
    <source>
        <dbReference type="SAM" id="MobiDB-lite"/>
    </source>
</evidence>
<organism evidence="2">
    <name type="scientific">Bindweed mottle virus</name>
    <dbReference type="NCBI Taxonomy" id="3076663"/>
    <lineage>
        <taxon>Viruses</taxon>
        <taxon>Monodnaviria</taxon>
        <taxon>Shotokuvirae</taxon>
        <taxon>Cressdnaviricota</taxon>
        <taxon>Repensiviricetes</taxon>
        <taxon>Geplafuvirales</taxon>
        <taxon>Geminiviridae</taxon>
    </lineage>
</organism>
<proteinExistence type="predicted"/>
<sequence>MAARLYTVDELPDTYGKLQALCTTQWLQDQREKAKAEHLYGQGRLYSALLIQFKRAQRRKDPWPVKVAQFNEDLRAAINTAQLRKSDCMKEAQFYLAQNAQKNFHTELGTEEEEDQPTVWNRSSRTRAPKPLSGAYKVRTPSDPGSDSLTF</sequence>
<dbReference type="EMBL" id="OR389157">
    <property type="protein sequence ID" value="WNI04732.1"/>
    <property type="molecule type" value="Genomic_DNA"/>
</dbReference>
<evidence type="ECO:0000313" key="2">
    <source>
        <dbReference type="EMBL" id="WNI04732.1"/>
    </source>
</evidence>
<protein>
    <submittedName>
        <fullName evidence="2">V2</fullName>
    </submittedName>
</protein>